<protein>
    <submittedName>
        <fullName evidence="1">Uncharacterized protein</fullName>
    </submittedName>
</protein>
<dbReference type="AlphaFoldDB" id="A0AAD4YJ59"/>
<sequence>MHLWPYTPPSWSGRCSSPLARVRTWCLPLLAGRPFIDAWGTISAPVGIGVTQPGNDHVAVCNRLGFWWCRGRRDMDGGDAQGRCIRGGLSTTTLSIAQENPVSFYVAYQGLTVEQSMVVATQRLENQPKVSKLVAYGPIPLAEIGQPTANLRAISICLSPQPFENSRHPEATQRCGAGIHPNGSVYSARAVSKVTYMPGIACNEDKAGNKQLHQIIVWGHCWN</sequence>
<evidence type="ECO:0000313" key="2">
    <source>
        <dbReference type="Proteomes" id="UP001054821"/>
    </source>
</evidence>
<comment type="caution">
    <text evidence="1">The sequence shown here is derived from an EMBL/GenBank/DDBJ whole genome shotgun (WGS) entry which is preliminary data.</text>
</comment>
<proteinExistence type="predicted"/>
<dbReference type="EMBL" id="JAJFAZ020000073">
    <property type="protein sequence ID" value="KAI5311196.1"/>
    <property type="molecule type" value="Genomic_DNA"/>
</dbReference>
<evidence type="ECO:0000313" key="1">
    <source>
        <dbReference type="EMBL" id="KAI5311196.1"/>
    </source>
</evidence>
<gene>
    <name evidence="1" type="ORF">L3X38_000095</name>
</gene>
<keyword evidence="2" id="KW-1185">Reference proteome</keyword>
<organism evidence="1 2">
    <name type="scientific">Prunus dulcis</name>
    <name type="common">Almond</name>
    <name type="synonym">Amygdalus dulcis</name>
    <dbReference type="NCBI Taxonomy" id="3755"/>
    <lineage>
        <taxon>Eukaryota</taxon>
        <taxon>Viridiplantae</taxon>
        <taxon>Streptophyta</taxon>
        <taxon>Embryophyta</taxon>
        <taxon>Tracheophyta</taxon>
        <taxon>Spermatophyta</taxon>
        <taxon>Magnoliopsida</taxon>
        <taxon>eudicotyledons</taxon>
        <taxon>Gunneridae</taxon>
        <taxon>Pentapetalae</taxon>
        <taxon>rosids</taxon>
        <taxon>fabids</taxon>
        <taxon>Rosales</taxon>
        <taxon>Rosaceae</taxon>
        <taxon>Amygdaloideae</taxon>
        <taxon>Amygdaleae</taxon>
        <taxon>Prunus</taxon>
    </lineage>
</organism>
<reference evidence="1 2" key="1">
    <citation type="journal article" date="2022" name="G3 (Bethesda)">
        <title>Whole-genome sequence and methylome profiling of the almond [Prunus dulcis (Mill.) D.A. Webb] cultivar 'Nonpareil'.</title>
        <authorList>
            <person name="D'Amico-Willman K.M."/>
            <person name="Ouma W.Z."/>
            <person name="Meulia T."/>
            <person name="Sideli G.M."/>
            <person name="Gradziel T.M."/>
            <person name="Fresnedo-Ramirez J."/>
        </authorList>
    </citation>
    <scope>NUCLEOTIDE SEQUENCE [LARGE SCALE GENOMIC DNA]</scope>
    <source>
        <strain evidence="1">Clone GOH B32 T37-40</strain>
    </source>
</reference>
<dbReference type="Proteomes" id="UP001054821">
    <property type="component" value="Unassembled WGS sequence"/>
</dbReference>
<accession>A0AAD4YJ59</accession>
<name>A0AAD4YJ59_PRUDU</name>